<dbReference type="GO" id="GO:0003677">
    <property type="term" value="F:DNA binding"/>
    <property type="evidence" value="ECO:0007669"/>
    <property type="project" value="UniProtKB-KW"/>
</dbReference>
<evidence type="ECO:0000256" key="2">
    <source>
        <dbReference type="ARBA" id="ARBA00023015"/>
    </source>
</evidence>
<dbReference type="VEuPathDB" id="FungiDB:Malapachy_1664"/>
<dbReference type="GeneID" id="28728041"/>
<dbReference type="PANTHER" id="PTHR12632">
    <property type="entry name" value="TRANSCRIPTION FACTOR NF-Y ALPHA-RELATED"/>
    <property type="match status" value="1"/>
</dbReference>
<feature type="compositionally biased region" description="Basic and acidic residues" evidence="7">
    <location>
        <begin position="463"/>
        <end position="485"/>
    </location>
</feature>
<evidence type="ECO:0000313" key="8">
    <source>
        <dbReference type="EMBL" id="KOS13264.1"/>
    </source>
</evidence>
<protein>
    <recommendedName>
        <fullName evidence="6">Transcriptional activator HAP2</fullName>
    </recommendedName>
</protein>
<dbReference type="GO" id="GO:0005634">
    <property type="term" value="C:nucleus"/>
    <property type="evidence" value="ECO:0007669"/>
    <property type="project" value="UniProtKB-SubCell"/>
</dbReference>
<feature type="region of interest" description="Disordered" evidence="7">
    <location>
        <begin position="131"/>
        <end position="177"/>
    </location>
</feature>
<evidence type="ECO:0000256" key="3">
    <source>
        <dbReference type="ARBA" id="ARBA00023125"/>
    </source>
</evidence>
<dbReference type="AlphaFoldDB" id="A0A0M8MS68"/>
<comment type="function">
    <text evidence="6">Component of the sequence-specific heterotrimeric transcription factor (NF-Y) which specifically recognizes a 5'-CCAAT-3' box motif found in the promoters of its target genes.</text>
</comment>
<dbReference type="RefSeq" id="XP_017990896.1">
    <property type="nucleotide sequence ID" value="XM_018136166.1"/>
</dbReference>
<feature type="compositionally biased region" description="Gly residues" evidence="7">
    <location>
        <begin position="16"/>
        <end position="32"/>
    </location>
</feature>
<evidence type="ECO:0000256" key="1">
    <source>
        <dbReference type="ARBA" id="ARBA00004123"/>
    </source>
</evidence>
<keyword evidence="4 6" id="KW-0804">Transcription</keyword>
<comment type="subunit">
    <text evidence="6">Heterotrimer.</text>
</comment>
<feature type="compositionally biased region" description="Low complexity" evidence="7">
    <location>
        <begin position="507"/>
        <end position="520"/>
    </location>
</feature>
<feature type="region of interest" description="Disordered" evidence="7">
    <location>
        <begin position="441"/>
        <end position="553"/>
    </location>
</feature>
<gene>
    <name evidence="8" type="ORF">Malapachy_1664</name>
</gene>
<comment type="similarity">
    <text evidence="6">Belongs to the NFYA/HAP2 subunit family.</text>
</comment>
<sequence>MSEGPGNNGLSSTPGLGSGFALGSMLGPGLGRQGDSNPMYYPQNSHPAFYAGHQAQSGSPPPRPPTNDSYNSHLVPYLNQQTSNVGGEGNDMGAGAAPPLDAFYIQQAPGSFAVPLDVPDVNAYGHAATGGALSSNGLPMRGPPNMPGWAPTSRQSPAGSHEGGPHDESDMMHAGQHNGYPPSLGSGMPSMPGAGRNFPASMYRPNDAAGHRHMMMEQDPRGNRAMMNKRRRTSPMPFGESMDMQARFRGAGGAGGPGRPGMPAGMRGMTRRDMEGGNPEGLTDLLPETDDAAAAAAAAAPSGDLTSWILGPDDAPGRPASFSMPTDPAAYYRHGMAQPPGAGLRLDMPGLGAPPMEAPKGLAPLRSHAPNADDEPLYVNAKQYQRILKRRVARARMEEKRRHMFMMAIKQREEEKGGTGEISEEWVSGLLALDEETKKPYLHESRHKHAMRRPRGPGGRFLTTEEIKKRDQELAAQKAKEEAEAKAATASASGATGTEGHSDAPSTADGGETTTAAATNEGEKATASEPTEGSSTAEALAPSASAKDDAALL</sequence>
<evidence type="ECO:0000256" key="6">
    <source>
        <dbReference type="RuleBase" id="RU367155"/>
    </source>
</evidence>
<dbReference type="InterPro" id="IPR001289">
    <property type="entry name" value="NFYA"/>
</dbReference>
<name>A0A0M8MS68_9BASI</name>
<feature type="region of interest" description="Disordered" evidence="7">
    <location>
        <begin position="1"/>
        <end position="73"/>
    </location>
</feature>
<dbReference type="OrthoDB" id="1097733at2759"/>
<keyword evidence="5 6" id="KW-0539">Nucleus</keyword>
<dbReference type="SMART" id="SM00521">
    <property type="entry name" value="CBF"/>
    <property type="match status" value="1"/>
</dbReference>
<evidence type="ECO:0000256" key="4">
    <source>
        <dbReference type="ARBA" id="ARBA00023163"/>
    </source>
</evidence>
<evidence type="ECO:0000256" key="7">
    <source>
        <dbReference type="SAM" id="MobiDB-lite"/>
    </source>
</evidence>
<keyword evidence="3 6" id="KW-0238">DNA-binding</keyword>
<evidence type="ECO:0000256" key="5">
    <source>
        <dbReference type="ARBA" id="ARBA00023242"/>
    </source>
</evidence>
<feature type="compositionally biased region" description="Low complexity" evidence="7">
    <location>
        <begin position="486"/>
        <end position="499"/>
    </location>
</feature>
<proteinExistence type="inferred from homology"/>
<keyword evidence="2 6" id="KW-0805">Transcription regulation</keyword>
<feature type="compositionally biased region" description="Polar residues" evidence="7">
    <location>
        <begin position="528"/>
        <end position="537"/>
    </location>
</feature>
<reference evidence="8 9" key="1">
    <citation type="submission" date="2015-07" db="EMBL/GenBank/DDBJ databases">
        <title>Draft Genome Sequence of Malassezia furfur CBS1878 and Malassezia pachydermatis CBS1879.</title>
        <authorList>
            <person name="Triana S."/>
            <person name="Ohm R."/>
            <person name="Gonzalez A."/>
            <person name="DeCock H."/>
            <person name="Restrepo S."/>
            <person name="Celis A."/>
        </authorList>
    </citation>
    <scope>NUCLEOTIDE SEQUENCE [LARGE SCALE GENOMIC DNA]</scope>
    <source>
        <strain evidence="8 9">CBS 1879</strain>
    </source>
</reference>
<feature type="compositionally biased region" description="Basic residues" evidence="7">
    <location>
        <begin position="445"/>
        <end position="455"/>
    </location>
</feature>
<keyword evidence="9" id="KW-1185">Reference proteome</keyword>
<dbReference type="EMBL" id="LGAV01000007">
    <property type="protein sequence ID" value="KOS13264.1"/>
    <property type="molecule type" value="Genomic_DNA"/>
</dbReference>
<dbReference type="Proteomes" id="UP000037751">
    <property type="component" value="Unassembled WGS sequence"/>
</dbReference>
<organism evidence="8 9">
    <name type="scientific">Malassezia pachydermatis</name>
    <dbReference type="NCBI Taxonomy" id="77020"/>
    <lineage>
        <taxon>Eukaryota</taxon>
        <taxon>Fungi</taxon>
        <taxon>Dikarya</taxon>
        <taxon>Basidiomycota</taxon>
        <taxon>Ustilaginomycotina</taxon>
        <taxon>Malasseziomycetes</taxon>
        <taxon>Malasseziales</taxon>
        <taxon>Malasseziaceae</taxon>
        <taxon>Malassezia</taxon>
    </lineage>
</organism>
<dbReference type="GO" id="GO:0003700">
    <property type="term" value="F:DNA-binding transcription factor activity"/>
    <property type="evidence" value="ECO:0007669"/>
    <property type="project" value="UniProtKB-UniRule"/>
</dbReference>
<dbReference type="Pfam" id="PF02045">
    <property type="entry name" value="CBFB_NFYA"/>
    <property type="match status" value="1"/>
</dbReference>
<evidence type="ECO:0000313" key="9">
    <source>
        <dbReference type="Proteomes" id="UP000037751"/>
    </source>
</evidence>
<accession>A0A0M8MS68</accession>
<dbReference type="STRING" id="77020.A0A0M8MS68"/>
<comment type="subcellular location">
    <subcellularLocation>
        <location evidence="1 6">Nucleus</location>
    </subcellularLocation>
</comment>
<dbReference type="PROSITE" id="PS51152">
    <property type="entry name" value="NFYA_HAP2_2"/>
    <property type="match status" value="1"/>
</dbReference>
<dbReference type="Gene3D" id="6.10.250.2430">
    <property type="match status" value="1"/>
</dbReference>
<comment type="caution">
    <text evidence="8">The sequence shown here is derived from an EMBL/GenBank/DDBJ whole genome shotgun (WGS) entry which is preliminary data.</text>
</comment>